<reference evidence="2" key="1">
    <citation type="submission" date="2015-05" db="EMBL/GenBank/DDBJ databases">
        <authorList>
            <person name="Fogelqvist Johan"/>
        </authorList>
    </citation>
    <scope>NUCLEOTIDE SEQUENCE [LARGE SCALE GENOMIC DNA]</scope>
</reference>
<gene>
    <name evidence="1" type="ORF">BN1723_014783</name>
</gene>
<dbReference type="Proteomes" id="UP000045706">
    <property type="component" value="Unassembled WGS sequence"/>
</dbReference>
<evidence type="ECO:0000313" key="1">
    <source>
        <dbReference type="EMBL" id="CRK33861.1"/>
    </source>
</evidence>
<dbReference type="AlphaFoldDB" id="A0A0G4MI01"/>
<proteinExistence type="predicted"/>
<sequence length="80" mass="8530">MAWATWAILEWSKDVVDRHAEFADEITVSAAETRAEGTDAVTVARLDENTGLVCSGNDLADDGTAANDRCLLVLADGHLV</sequence>
<dbReference type="EMBL" id="CVQI01026113">
    <property type="protein sequence ID" value="CRK33861.1"/>
    <property type="molecule type" value="Genomic_DNA"/>
</dbReference>
<organism evidence="1 2">
    <name type="scientific">Verticillium longisporum</name>
    <name type="common">Verticillium dahliae var. longisporum</name>
    <dbReference type="NCBI Taxonomy" id="100787"/>
    <lineage>
        <taxon>Eukaryota</taxon>
        <taxon>Fungi</taxon>
        <taxon>Dikarya</taxon>
        <taxon>Ascomycota</taxon>
        <taxon>Pezizomycotina</taxon>
        <taxon>Sordariomycetes</taxon>
        <taxon>Hypocreomycetidae</taxon>
        <taxon>Glomerellales</taxon>
        <taxon>Plectosphaerellaceae</taxon>
        <taxon>Verticillium</taxon>
    </lineage>
</organism>
<name>A0A0G4MI01_VERLO</name>
<evidence type="ECO:0000313" key="2">
    <source>
        <dbReference type="Proteomes" id="UP000045706"/>
    </source>
</evidence>
<protein>
    <submittedName>
        <fullName evidence="1">Uncharacterized protein</fullName>
    </submittedName>
</protein>
<accession>A0A0G4MI01</accession>